<feature type="transmembrane region" description="Helical" evidence="6">
    <location>
        <begin position="308"/>
        <end position="329"/>
    </location>
</feature>
<dbReference type="Proteomes" id="UP000033448">
    <property type="component" value="Unassembled WGS sequence"/>
</dbReference>
<dbReference type="PANTHER" id="PTHR30482:SF20">
    <property type="entry name" value="HIGH-AFFINITY BRANCHED-CHAIN AMINO ACID TRANSPORT SYSTEM PERMEASE PROTEIN LIVM"/>
    <property type="match status" value="1"/>
</dbReference>
<dbReference type="PATRIC" id="fig|582680.7.peg.1700"/>
<feature type="transmembrane region" description="Helical" evidence="6">
    <location>
        <begin position="412"/>
        <end position="432"/>
    </location>
</feature>
<feature type="transmembrane region" description="Helical" evidence="6">
    <location>
        <begin position="12"/>
        <end position="28"/>
    </location>
</feature>
<dbReference type="Pfam" id="PF02653">
    <property type="entry name" value="BPD_transp_2"/>
    <property type="match status" value="2"/>
</dbReference>
<keyword evidence="8" id="KW-1185">Reference proteome</keyword>
<dbReference type="InterPro" id="IPR001851">
    <property type="entry name" value="ABC_transp_permease"/>
</dbReference>
<dbReference type="GO" id="GO:0005886">
    <property type="term" value="C:plasma membrane"/>
    <property type="evidence" value="ECO:0007669"/>
    <property type="project" value="UniProtKB-SubCell"/>
</dbReference>
<dbReference type="GO" id="GO:0015658">
    <property type="term" value="F:branched-chain amino acid transmembrane transporter activity"/>
    <property type="evidence" value="ECO:0007669"/>
    <property type="project" value="InterPro"/>
</dbReference>
<feature type="transmembrane region" description="Helical" evidence="6">
    <location>
        <begin position="380"/>
        <end position="400"/>
    </location>
</feature>
<keyword evidence="4 6" id="KW-1133">Transmembrane helix</keyword>
<feature type="transmembrane region" description="Helical" evidence="6">
    <location>
        <begin position="263"/>
        <end position="288"/>
    </location>
</feature>
<accession>A0A0F0KVS0</accession>
<dbReference type="PANTHER" id="PTHR30482">
    <property type="entry name" value="HIGH-AFFINITY BRANCHED-CHAIN AMINO ACID TRANSPORT SYSTEM PERMEASE"/>
    <property type="match status" value="1"/>
</dbReference>
<feature type="transmembrane region" description="Helical" evidence="6">
    <location>
        <begin position="452"/>
        <end position="470"/>
    </location>
</feature>
<dbReference type="CDD" id="cd06581">
    <property type="entry name" value="TM_PBP1_LivM_like"/>
    <property type="match status" value="1"/>
</dbReference>
<evidence type="ECO:0000313" key="8">
    <source>
        <dbReference type="Proteomes" id="UP000033448"/>
    </source>
</evidence>
<feature type="transmembrane region" description="Helical" evidence="6">
    <location>
        <begin position="577"/>
        <end position="597"/>
    </location>
</feature>
<evidence type="ECO:0000256" key="3">
    <source>
        <dbReference type="ARBA" id="ARBA00022692"/>
    </source>
</evidence>
<dbReference type="CDD" id="cd06582">
    <property type="entry name" value="TM_PBP1_LivH_like"/>
    <property type="match status" value="1"/>
</dbReference>
<feature type="transmembrane region" description="Helical" evidence="6">
    <location>
        <begin position="58"/>
        <end position="80"/>
    </location>
</feature>
<comment type="caution">
    <text evidence="7">The sequence shown here is derived from an EMBL/GenBank/DDBJ whole genome shotgun (WGS) entry which is preliminary data.</text>
</comment>
<reference evidence="7 8" key="1">
    <citation type="submission" date="2015-02" db="EMBL/GenBank/DDBJ databases">
        <title>Draft genome sequences of ten Microbacterium spp. with emphasis on heavy metal contaminated environments.</title>
        <authorList>
            <person name="Corretto E."/>
        </authorList>
    </citation>
    <scope>NUCLEOTIDE SEQUENCE [LARGE SCALE GENOMIC DNA]</scope>
    <source>
        <strain evidence="7 8">DSM 23848</strain>
    </source>
</reference>
<name>A0A0F0KVS0_9MICO</name>
<feature type="transmembrane region" description="Helical" evidence="6">
    <location>
        <begin position="34"/>
        <end position="51"/>
    </location>
</feature>
<gene>
    <name evidence="7" type="primary">livH_2</name>
    <name evidence="7" type="ORF">RL72_01661</name>
</gene>
<feature type="transmembrane region" description="Helical" evidence="6">
    <location>
        <begin position="190"/>
        <end position="211"/>
    </location>
</feature>
<feature type="transmembrane region" description="Helical" evidence="6">
    <location>
        <begin position="534"/>
        <end position="565"/>
    </location>
</feature>
<feature type="transmembrane region" description="Helical" evidence="6">
    <location>
        <begin position="139"/>
        <end position="156"/>
    </location>
</feature>
<keyword evidence="5 6" id="KW-0472">Membrane</keyword>
<dbReference type="RefSeq" id="WP_045250373.1">
    <property type="nucleotide sequence ID" value="NZ_JYIT01000073.1"/>
</dbReference>
<dbReference type="EMBL" id="JYIT01000073">
    <property type="protein sequence ID" value="KJL24579.1"/>
    <property type="molecule type" value="Genomic_DNA"/>
</dbReference>
<organism evidence="7 8">
    <name type="scientific">Microbacterium azadirachtae</name>
    <dbReference type="NCBI Taxonomy" id="582680"/>
    <lineage>
        <taxon>Bacteria</taxon>
        <taxon>Bacillati</taxon>
        <taxon>Actinomycetota</taxon>
        <taxon>Actinomycetes</taxon>
        <taxon>Micrococcales</taxon>
        <taxon>Microbacteriaceae</taxon>
        <taxon>Microbacterium</taxon>
    </lineage>
</organism>
<feature type="transmembrane region" description="Helical" evidence="6">
    <location>
        <begin position="336"/>
        <end position="360"/>
    </location>
</feature>
<evidence type="ECO:0000256" key="4">
    <source>
        <dbReference type="ARBA" id="ARBA00022989"/>
    </source>
</evidence>
<protein>
    <submittedName>
        <fullName evidence="7">High-affinity branched-chain amino acid transport system permease protein LivH</fullName>
    </submittedName>
</protein>
<keyword evidence="2" id="KW-1003">Cell membrane</keyword>
<feature type="transmembrane region" description="Helical" evidence="6">
    <location>
        <begin position="223"/>
        <end position="256"/>
    </location>
</feature>
<proteinExistence type="predicted"/>
<evidence type="ECO:0000256" key="2">
    <source>
        <dbReference type="ARBA" id="ARBA00022475"/>
    </source>
</evidence>
<sequence length="600" mass="62877">MLDTLIAGLLRGNVYALGAVGISLVFGVMNVVNFAQFSFFGLGAMLAWFFVAQLHQPFWIALPLVLAICAVLGLVINIAVVRPLAKYLPLAAMLSTYAVAQILDNGSQLAFSAQFRSFPQVLPTSNLHIGNMRFGTSDLVMLGVTAAVMVAMSLFLKYGRTGRAIRATAQDQEAALQMGIPVGSVQNRSFVIASALGGLAGIFFSLYIGVVNPVSGLNIGMTAFVAAALGGLGSLVGAVVGGFVLGILEAFGIYWLGDAARQIIVFVVLLVVLIVRPGGLLGKVPLISTEPLTGTFLGKGRPLRIPRWAWIAAFVVLGVLVPVLADTYVLTTGTQVLIYAIIAAGFTVTAGQAGVLALGQAGPIAIGAYLSALLSVHLHLSFWIALPIAGLGAAVIASALASPIWGVKGHYISIATLGLGIAIVAVIQLLVPQGVYGIPVPQIAGVDLNTPLAYYLIDFVVLVLTLLVMWRIRRSHLGKVISSVGSDEVAALASGVRVRDYKALAFAISAFFAGIGGSLLAHQYTYIDTTMFTMLMSLLVVTIVILGGVGLPYGAVVGSIVLIGAMELLRFTPEWRIIVYGLVLILVVRFRPGGVLVRNS</sequence>
<evidence type="ECO:0000256" key="6">
    <source>
        <dbReference type="SAM" id="Phobius"/>
    </source>
</evidence>
<dbReference type="InterPro" id="IPR043428">
    <property type="entry name" value="LivM-like"/>
</dbReference>
<dbReference type="AlphaFoldDB" id="A0A0F0KVS0"/>
<evidence type="ECO:0000313" key="7">
    <source>
        <dbReference type="EMBL" id="KJL24579.1"/>
    </source>
</evidence>
<keyword evidence="3 6" id="KW-0812">Transmembrane</keyword>
<dbReference type="OrthoDB" id="9807115at2"/>
<evidence type="ECO:0000256" key="5">
    <source>
        <dbReference type="ARBA" id="ARBA00023136"/>
    </source>
</evidence>
<evidence type="ECO:0000256" key="1">
    <source>
        <dbReference type="ARBA" id="ARBA00004651"/>
    </source>
</evidence>
<feature type="transmembrane region" description="Helical" evidence="6">
    <location>
        <begin position="503"/>
        <end position="522"/>
    </location>
</feature>
<comment type="subcellular location">
    <subcellularLocation>
        <location evidence="1">Cell membrane</location>
        <topology evidence="1">Multi-pass membrane protein</topology>
    </subcellularLocation>
</comment>